<keyword evidence="3" id="KW-1185">Reference proteome</keyword>
<evidence type="ECO:0000256" key="1">
    <source>
        <dbReference type="SAM" id="SignalP"/>
    </source>
</evidence>
<dbReference type="AlphaFoldDB" id="A0A6G6Y5E3"/>
<evidence type="ECO:0000313" key="3">
    <source>
        <dbReference type="Proteomes" id="UP000501568"/>
    </source>
</evidence>
<name>A0A6G6Y5E3_9SPHN</name>
<evidence type="ECO:0000313" key="2">
    <source>
        <dbReference type="EMBL" id="QIG79813.1"/>
    </source>
</evidence>
<reference evidence="2 3" key="1">
    <citation type="submission" date="2020-02" db="EMBL/GenBank/DDBJ databases">
        <authorList>
            <person name="Zheng R.K."/>
            <person name="Sun C.M."/>
        </authorList>
    </citation>
    <scope>NUCLEOTIDE SEQUENCE [LARGE SCALE GENOMIC DNA]</scope>
    <source>
        <strain evidence="3">zrk23</strain>
    </source>
</reference>
<feature type="chain" id="PRO_5026046904" evidence="1">
    <location>
        <begin position="24"/>
        <end position="100"/>
    </location>
</feature>
<proteinExistence type="predicted"/>
<dbReference type="RefSeq" id="WP_165326814.1">
    <property type="nucleotide sequence ID" value="NZ_CP049109.1"/>
</dbReference>
<feature type="signal peptide" evidence="1">
    <location>
        <begin position="1"/>
        <end position="23"/>
    </location>
</feature>
<dbReference type="EMBL" id="CP049109">
    <property type="protein sequence ID" value="QIG79813.1"/>
    <property type="molecule type" value="Genomic_DNA"/>
</dbReference>
<accession>A0A6G6Y5E3</accession>
<organism evidence="2 3">
    <name type="scientific">Stakelama tenebrarum</name>
    <dbReference type="NCBI Taxonomy" id="2711215"/>
    <lineage>
        <taxon>Bacteria</taxon>
        <taxon>Pseudomonadati</taxon>
        <taxon>Pseudomonadota</taxon>
        <taxon>Alphaproteobacteria</taxon>
        <taxon>Sphingomonadales</taxon>
        <taxon>Sphingomonadaceae</taxon>
        <taxon>Stakelama</taxon>
    </lineage>
</organism>
<keyword evidence="1" id="KW-0732">Signal</keyword>
<sequence>MTKKILFTAAAVALGFVANPAAADPEVHRFSFEGVHYSYTVTETDRGVVYRGTMGPGQHFRLTVADGWVHGRVDGRRVSFPVSKTQEARADIADALYASR</sequence>
<protein>
    <submittedName>
        <fullName evidence="2">Uncharacterized protein</fullName>
    </submittedName>
</protein>
<dbReference type="Proteomes" id="UP000501568">
    <property type="component" value="Chromosome"/>
</dbReference>
<gene>
    <name evidence="2" type="ORF">G5C33_08465</name>
</gene>
<dbReference type="KEGG" id="spzr:G5C33_08465"/>